<keyword evidence="10" id="KW-0997">Cell inner membrane</keyword>
<evidence type="ECO:0000256" key="5">
    <source>
        <dbReference type="ARBA" id="ARBA00022692"/>
    </source>
</evidence>
<keyword evidence="7 10" id="KW-1133">Transmembrane helix</keyword>
<comment type="subcellular location">
    <subcellularLocation>
        <location evidence="2 10">Cell inner membrane</location>
        <topology evidence="2 10">Single-pass type II membrane protein</topology>
        <orientation evidence="2 10">Periplasmic side</orientation>
    </subcellularLocation>
</comment>
<evidence type="ECO:0000256" key="9">
    <source>
        <dbReference type="ARBA" id="ARBA00023136"/>
    </source>
</evidence>
<feature type="transmembrane region" description="Helical" evidence="11">
    <location>
        <begin position="12"/>
        <end position="33"/>
    </location>
</feature>
<evidence type="ECO:0000256" key="6">
    <source>
        <dbReference type="ARBA" id="ARBA00022968"/>
    </source>
</evidence>
<evidence type="ECO:0000313" key="12">
    <source>
        <dbReference type="EMBL" id="MDQ7247015.1"/>
    </source>
</evidence>
<dbReference type="HAMAP" id="MF_00155">
    <property type="entry name" value="CtaG"/>
    <property type="match status" value="1"/>
</dbReference>
<evidence type="ECO:0000256" key="8">
    <source>
        <dbReference type="ARBA" id="ARBA00023008"/>
    </source>
</evidence>
<protein>
    <recommendedName>
        <fullName evidence="4 10">Cytochrome c oxidase assembly protein CtaG</fullName>
    </recommendedName>
</protein>
<dbReference type="InterPro" id="IPR023471">
    <property type="entry name" value="CtaG/Cox11_dom_sf"/>
</dbReference>
<feature type="topological domain" description="Periplasmic" evidence="10">
    <location>
        <begin position="30"/>
        <end position="202"/>
    </location>
</feature>
<keyword evidence="9 10" id="KW-0472">Membrane</keyword>
<gene>
    <name evidence="10" type="primary">ctaG</name>
    <name evidence="12" type="ORF">Q8A70_05035</name>
</gene>
<dbReference type="PANTHER" id="PTHR21320">
    <property type="entry name" value="CYTOCHROME C OXIDASE ASSEMBLY PROTEIN COX11-RELATED"/>
    <property type="match status" value="1"/>
</dbReference>
<reference evidence="13" key="1">
    <citation type="submission" date="2023-08" db="EMBL/GenBank/DDBJ databases">
        <title>Rhodospirillaceae gen. nov., a novel taxon isolated from the Yangtze River Yuezi River estuary sludge.</title>
        <authorList>
            <person name="Ruan L."/>
        </authorList>
    </citation>
    <scope>NUCLEOTIDE SEQUENCE [LARGE SCALE GENOMIC DNA]</scope>
    <source>
        <strain evidence="13">R-7</strain>
    </source>
</reference>
<name>A0ABU0YH15_9PROT</name>
<evidence type="ECO:0000256" key="4">
    <source>
        <dbReference type="ARBA" id="ARBA00015384"/>
    </source>
</evidence>
<keyword evidence="10" id="KW-1003">Cell membrane</keyword>
<dbReference type="PANTHER" id="PTHR21320:SF3">
    <property type="entry name" value="CYTOCHROME C OXIDASE ASSEMBLY PROTEIN COX11, MITOCHONDRIAL-RELATED"/>
    <property type="match status" value="1"/>
</dbReference>
<evidence type="ECO:0000256" key="3">
    <source>
        <dbReference type="ARBA" id="ARBA00009620"/>
    </source>
</evidence>
<evidence type="ECO:0000256" key="2">
    <source>
        <dbReference type="ARBA" id="ARBA00004382"/>
    </source>
</evidence>
<comment type="similarity">
    <text evidence="3 10">Belongs to the COX11/CtaG family.</text>
</comment>
<dbReference type="Pfam" id="PF04442">
    <property type="entry name" value="CtaG_Cox11"/>
    <property type="match status" value="1"/>
</dbReference>
<dbReference type="Proteomes" id="UP001230156">
    <property type="component" value="Unassembled WGS sequence"/>
</dbReference>
<comment type="function">
    <text evidence="1 10">Exerts its effect at some terminal stage of cytochrome c oxidase synthesis, probably by being involved in the insertion of the copper B into subunit I.</text>
</comment>
<feature type="topological domain" description="Cytoplasmic" evidence="10">
    <location>
        <begin position="1"/>
        <end position="6"/>
    </location>
</feature>
<dbReference type="InterPro" id="IPR007533">
    <property type="entry name" value="Cyt_c_oxidase_assmbl_CtaG"/>
</dbReference>
<evidence type="ECO:0000256" key="7">
    <source>
        <dbReference type="ARBA" id="ARBA00022989"/>
    </source>
</evidence>
<dbReference type="NCBIfam" id="NF003465">
    <property type="entry name" value="PRK05089.1"/>
    <property type="match status" value="1"/>
</dbReference>
<keyword evidence="13" id="KW-1185">Reference proteome</keyword>
<evidence type="ECO:0000256" key="1">
    <source>
        <dbReference type="ARBA" id="ARBA00004007"/>
    </source>
</evidence>
<dbReference type="PIRSF" id="PIRSF005413">
    <property type="entry name" value="COX11"/>
    <property type="match status" value="1"/>
</dbReference>
<organism evidence="12 13">
    <name type="scientific">Dongia sedimenti</name>
    <dbReference type="NCBI Taxonomy" id="3064282"/>
    <lineage>
        <taxon>Bacteria</taxon>
        <taxon>Pseudomonadati</taxon>
        <taxon>Pseudomonadota</taxon>
        <taxon>Alphaproteobacteria</taxon>
        <taxon>Rhodospirillales</taxon>
        <taxon>Dongiaceae</taxon>
        <taxon>Dongia</taxon>
    </lineage>
</organism>
<accession>A0ABU0YH15</accession>
<dbReference type="SUPFAM" id="SSF110111">
    <property type="entry name" value="Ctag/Cox11"/>
    <property type="match status" value="1"/>
</dbReference>
<keyword evidence="8 10" id="KW-0186">Copper</keyword>
<evidence type="ECO:0000256" key="11">
    <source>
        <dbReference type="SAM" id="Phobius"/>
    </source>
</evidence>
<keyword evidence="6 10" id="KW-0735">Signal-anchor</keyword>
<dbReference type="RefSeq" id="WP_379954425.1">
    <property type="nucleotide sequence ID" value="NZ_JAUYVI010000002.1"/>
</dbReference>
<comment type="caution">
    <text evidence="12">The sequence shown here is derived from an EMBL/GenBank/DDBJ whole genome shotgun (WGS) entry which is preliminary data.</text>
</comment>
<proteinExistence type="inferred from homology"/>
<evidence type="ECO:0000313" key="13">
    <source>
        <dbReference type="Proteomes" id="UP001230156"/>
    </source>
</evidence>
<dbReference type="EMBL" id="JAUYVI010000002">
    <property type="protein sequence ID" value="MDQ7247015.1"/>
    <property type="molecule type" value="Genomic_DNA"/>
</dbReference>
<keyword evidence="5 10" id="KW-0812">Transmembrane</keyword>
<sequence>MTRQNRRNLNVVMILVGVFAFMVGLTFAAVPLYRIFCERTGFDGTPIRADVAGARGQAIDRVVTVSFSGDVNQSMPWAFYPKQNKIEAKVGETYLAYFEAKNLSNKPITGTATFNVSPEPWGPYFVKIQCFCFTEQTLQPGESIEMPVTFYLDPELAKDKLLNRMSDVTLSYTFFKAADQPSAQDAPAKVGAAEPASKPAVN</sequence>
<evidence type="ECO:0000256" key="10">
    <source>
        <dbReference type="HAMAP-Rule" id="MF_00155"/>
    </source>
</evidence>
<dbReference type="Gene3D" id="2.60.370.10">
    <property type="entry name" value="Ctag/Cox11"/>
    <property type="match status" value="1"/>
</dbReference>